<organism evidence="2 5">
    <name type="scientific">Helicobacter typhlonius</name>
    <dbReference type="NCBI Taxonomy" id="76936"/>
    <lineage>
        <taxon>Bacteria</taxon>
        <taxon>Pseudomonadati</taxon>
        <taxon>Campylobacterota</taxon>
        <taxon>Epsilonproteobacteria</taxon>
        <taxon>Campylobacterales</taxon>
        <taxon>Helicobacteraceae</taxon>
        <taxon>Helicobacter</taxon>
    </lineage>
</organism>
<dbReference type="InterPro" id="IPR019223">
    <property type="entry name" value="DUF2147"/>
</dbReference>
<dbReference type="Gene3D" id="2.40.128.520">
    <property type="match status" value="1"/>
</dbReference>
<dbReference type="OrthoDB" id="5324495at2"/>
<name>A0A099UAL7_9HELI</name>
<dbReference type="RefSeq" id="WP_034325735.1">
    <property type="nucleotide sequence ID" value="NZ_CAJTQN010000003.1"/>
</dbReference>
<dbReference type="EMBL" id="JRPF02000004">
    <property type="protein sequence ID" value="TLD78717.1"/>
    <property type="molecule type" value="Genomic_DNA"/>
</dbReference>
<dbReference type="KEGG" id="hty:BN2458_PEG1112"/>
<dbReference type="GeneID" id="78151326"/>
<feature type="domain" description="DUF2147" evidence="1">
    <location>
        <begin position="21"/>
        <end position="137"/>
    </location>
</feature>
<dbReference type="Pfam" id="PF09917">
    <property type="entry name" value="DUF2147"/>
    <property type="match status" value="1"/>
</dbReference>
<gene>
    <name evidence="2" type="ORF">BN2458_PEG1112</name>
    <name evidence="3" type="ORF">LS75_005290</name>
</gene>
<evidence type="ECO:0000259" key="1">
    <source>
        <dbReference type="Pfam" id="PF09917"/>
    </source>
</evidence>
<evidence type="ECO:0000313" key="5">
    <source>
        <dbReference type="Proteomes" id="UP000064525"/>
    </source>
</evidence>
<reference evidence="2" key="3">
    <citation type="submission" date="2015-11" db="EMBL/GenBank/DDBJ databases">
        <authorList>
            <person name="Zhang Y."/>
            <person name="Guo Z."/>
        </authorList>
    </citation>
    <scope>NUCLEOTIDE SEQUENCE</scope>
    <source>
        <strain evidence="2">1</strain>
    </source>
</reference>
<dbReference type="STRING" id="76936.BN2458_PEG1112"/>
<reference evidence="5" key="2">
    <citation type="submission" date="2015-11" db="EMBL/GenBank/DDBJ databases">
        <authorList>
            <person name="Anvar S.Y."/>
        </authorList>
    </citation>
    <scope>NUCLEOTIDE SEQUENCE [LARGE SCALE GENOMIC DNA]</scope>
</reference>
<dbReference type="Proteomes" id="UP000064525">
    <property type="component" value="Chromosome I"/>
</dbReference>
<evidence type="ECO:0000313" key="4">
    <source>
        <dbReference type="Proteomes" id="UP000029925"/>
    </source>
</evidence>
<dbReference type="AlphaFoldDB" id="A0A099UAL7"/>
<keyword evidence="4" id="KW-1185">Reference proteome</keyword>
<evidence type="ECO:0000313" key="3">
    <source>
        <dbReference type="EMBL" id="TLD78717.1"/>
    </source>
</evidence>
<evidence type="ECO:0000313" key="2">
    <source>
        <dbReference type="EMBL" id="CUU39997.1"/>
    </source>
</evidence>
<dbReference type="PATRIC" id="fig|76936.10.peg.1087"/>
<protein>
    <submittedName>
        <fullName evidence="3">DUF2147 domain-containing protein</fullName>
    </submittedName>
</protein>
<proteinExistence type="predicted"/>
<dbReference type="Proteomes" id="UP000029925">
    <property type="component" value="Unassembled WGS sequence"/>
</dbReference>
<dbReference type="PANTHER" id="PTHR36919:SF2">
    <property type="entry name" value="BLL6627 PROTEIN"/>
    <property type="match status" value="1"/>
</dbReference>
<reference evidence="3 4" key="1">
    <citation type="journal article" date="2014" name="Genome Announc.">
        <title>Draft genome sequences of eight enterohepatic helicobacter species isolated from both laboratory and wild rodents.</title>
        <authorList>
            <person name="Sheh A."/>
            <person name="Shen Z."/>
            <person name="Fox J.G."/>
        </authorList>
    </citation>
    <scope>NUCLEOTIDE SEQUENCE [LARGE SCALE GENOMIC DNA]</scope>
    <source>
        <strain evidence="3 4">MIT 98-6810</strain>
    </source>
</reference>
<accession>A0A099UAL7</accession>
<dbReference type="PANTHER" id="PTHR36919">
    <property type="entry name" value="BLR1215 PROTEIN"/>
    <property type="match status" value="1"/>
</dbReference>
<sequence length="165" mass="18637">MRILGLVFIYLCVGFGAELEGYYMTHKGEKGQQSIVEFFKKGEKYYAYGFANVDGSAPKKDANNPDPALRERVDKGSVFVYNLVRDGKSDVFKDGKVYNFDAGKIYYAKVTLKGNVLELRGSLDKTGYMGETKIWKRLSDEEVKPYLSQKPDFSVVEASLKDIKP</sequence>
<dbReference type="EMBL" id="LN907858">
    <property type="protein sequence ID" value="CUU39997.1"/>
    <property type="molecule type" value="Genomic_DNA"/>
</dbReference>